<reference evidence="1 2" key="1">
    <citation type="submission" date="2019-05" db="EMBL/GenBank/DDBJ databases">
        <title>Another draft genome of Portunus trituberculatus and its Hox gene families provides insights of decapod evolution.</title>
        <authorList>
            <person name="Jeong J.-H."/>
            <person name="Song I."/>
            <person name="Kim S."/>
            <person name="Choi T."/>
            <person name="Kim D."/>
            <person name="Ryu S."/>
            <person name="Kim W."/>
        </authorList>
    </citation>
    <scope>NUCLEOTIDE SEQUENCE [LARGE SCALE GENOMIC DNA]</scope>
    <source>
        <tissue evidence="1">Muscle</tissue>
    </source>
</reference>
<gene>
    <name evidence="1" type="ORF">E2C01_075041</name>
</gene>
<evidence type="ECO:0000313" key="2">
    <source>
        <dbReference type="Proteomes" id="UP000324222"/>
    </source>
</evidence>
<proteinExistence type="predicted"/>
<sequence length="68" mass="7409">MCGRRGRQDKPQSLFIARRMETMKSCSARTKCVTAWIPPQGTSTAPGCPRMLCTCSLAVSYTVVLAVV</sequence>
<accession>A0A5B7I508</accession>
<name>A0A5B7I508_PORTR</name>
<dbReference type="AlphaFoldDB" id="A0A5B7I508"/>
<dbReference type="EMBL" id="VSRR010054078">
    <property type="protein sequence ID" value="MPC80461.1"/>
    <property type="molecule type" value="Genomic_DNA"/>
</dbReference>
<organism evidence="1 2">
    <name type="scientific">Portunus trituberculatus</name>
    <name type="common">Swimming crab</name>
    <name type="synonym">Neptunus trituberculatus</name>
    <dbReference type="NCBI Taxonomy" id="210409"/>
    <lineage>
        <taxon>Eukaryota</taxon>
        <taxon>Metazoa</taxon>
        <taxon>Ecdysozoa</taxon>
        <taxon>Arthropoda</taxon>
        <taxon>Crustacea</taxon>
        <taxon>Multicrustacea</taxon>
        <taxon>Malacostraca</taxon>
        <taxon>Eumalacostraca</taxon>
        <taxon>Eucarida</taxon>
        <taxon>Decapoda</taxon>
        <taxon>Pleocyemata</taxon>
        <taxon>Brachyura</taxon>
        <taxon>Eubrachyura</taxon>
        <taxon>Portunoidea</taxon>
        <taxon>Portunidae</taxon>
        <taxon>Portuninae</taxon>
        <taxon>Portunus</taxon>
    </lineage>
</organism>
<evidence type="ECO:0000313" key="1">
    <source>
        <dbReference type="EMBL" id="MPC80461.1"/>
    </source>
</evidence>
<protein>
    <submittedName>
        <fullName evidence="1">Uncharacterized protein</fullName>
    </submittedName>
</protein>
<comment type="caution">
    <text evidence="1">The sequence shown here is derived from an EMBL/GenBank/DDBJ whole genome shotgun (WGS) entry which is preliminary data.</text>
</comment>
<keyword evidence="2" id="KW-1185">Reference proteome</keyword>
<dbReference type="Proteomes" id="UP000324222">
    <property type="component" value="Unassembled WGS sequence"/>
</dbReference>